<evidence type="ECO:0000259" key="1">
    <source>
        <dbReference type="Pfam" id="PF13649"/>
    </source>
</evidence>
<dbReference type="InterPro" id="IPR029063">
    <property type="entry name" value="SAM-dependent_MTases_sf"/>
</dbReference>
<dbReference type="RefSeq" id="WP_176273279.1">
    <property type="nucleotide sequence ID" value="NZ_JABWTA010000001.1"/>
</dbReference>
<keyword evidence="3" id="KW-1185">Reference proteome</keyword>
<dbReference type="SUPFAM" id="SSF53335">
    <property type="entry name" value="S-adenosyl-L-methionine-dependent methyltransferases"/>
    <property type="match status" value="1"/>
</dbReference>
<dbReference type="PANTHER" id="PTHR43591">
    <property type="entry name" value="METHYLTRANSFERASE"/>
    <property type="match status" value="1"/>
</dbReference>
<dbReference type="AlphaFoldDB" id="A0A850HE38"/>
<dbReference type="PANTHER" id="PTHR43591:SF24">
    <property type="entry name" value="2-METHOXY-6-POLYPRENYL-1,4-BENZOQUINOL METHYLASE, MITOCHONDRIAL"/>
    <property type="match status" value="1"/>
</dbReference>
<dbReference type="EMBL" id="JABWTA010000001">
    <property type="protein sequence ID" value="NVE95078.1"/>
    <property type="molecule type" value="Genomic_DNA"/>
</dbReference>
<protein>
    <submittedName>
        <fullName evidence="2">Methyltransferase domain-containing protein</fullName>
    </submittedName>
</protein>
<accession>A0A850HE38</accession>
<reference evidence="2 3" key="1">
    <citation type="submission" date="2020-06" db="EMBL/GenBank/DDBJ databases">
        <title>Altererythrobacter lutimaris sp. nov., a marine bacterium isolated from a tidal flat.</title>
        <authorList>
            <person name="Kim D."/>
            <person name="Yoo Y."/>
            <person name="Kim J.-J."/>
        </authorList>
    </citation>
    <scope>NUCLEOTIDE SEQUENCE [LARGE SCALE GENOMIC DNA]</scope>
    <source>
        <strain evidence="2 3">JGD-16</strain>
    </source>
</reference>
<evidence type="ECO:0000313" key="3">
    <source>
        <dbReference type="Proteomes" id="UP000546031"/>
    </source>
</evidence>
<sequence>MPLVPEFLAGRTPPDLYGQYLEPAFEPWVEALLDYAGPHGRVIDIACGTGIVSRFLARLDQVEQIDAIDVAPAMIAKARSMSSNSSPKISFIEASALSLPFADDTFDAALCQQGLQFFPDKLAGLREARRVLKPGARAAFSIWCNARDGLPVFDAFERAISDALGSDLVPFGPFSFGDRDEISSLAEAAGFKSTSIEVQSRLSPLPDIRTFVLFDIAFLGRPAPDGTLQPIMDFANPASDDVILALIDRMEKDCAAYCEPDGSLLAPMRAHILIAEA</sequence>
<dbReference type="GO" id="GO:0032259">
    <property type="term" value="P:methylation"/>
    <property type="evidence" value="ECO:0007669"/>
    <property type="project" value="UniProtKB-KW"/>
</dbReference>
<comment type="caution">
    <text evidence="2">The sequence shown here is derived from an EMBL/GenBank/DDBJ whole genome shotgun (WGS) entry which is preliminary data.</text>
</comment>
<dbReference type="Proteomes" id="UP000546031">
    <property type="component" value="Unassembled WGS sequence"/>
</dbReference>
<keyword evidence="2" id="KW-0489">Methyltransferase</keyword>
<dbReference type="Pfam" id="PF13649">
    <property type="entry name" value="Methyltransf_25"/>
    <property type="match status" value="1"/>
</dbReference>
<feature type="domain" description="Methyltransferase" evidence="1">
    <location>
        <begin position="42"/>
        <end position="135"/>
    </location>
</feature>
<gene>
    <name evidence="2" type="ORF">HUO12_09230</name>
</gene>
<dbReference type="GO" id="GO:0008168">
    <property type="term" value="F:methyltransferase activity"/>
    <property type="evidence" value="ECO:0007669"/>
    <property type="project" value="UniProtKB-KW"/>
</dbReference>
<name>A0A850HE38_9SPHN</name>
<keyword evidence="2" id="KW-0808">Transferase</keyword>
<dbReference type="Gene3D" id="3.40.50.150">
    <property type="entry name" value="Vaccinia Virus protein VP39"/>
    <property type="match status" value="1"/>
</dbReference>
<evidence type="ECO:0000313" key="2">
    <source>
        <dbReference type="EMBL" id="NVE95078.1"/>
    </source>
</evidence>
<dbReference type="CDD" id="cd02440">
    <property type="entry name" value="AdoMet_MTases"/>
    <property type="match status" value="1"/>
</dbReference>
<proteinExistence type="predicted"/>
<dbReference type="InterPro" id="IPR041698">
    <property type="entry name" value="Methyltransf_25"/>
</dbReference>
<organism evidence="2 3">
    <name type="scientific">Altererythrobacter lutimaris</name>
    <dbReference type="NCBI Taxonomy" id="2743979"/>
    <lineage>
        <taxon>Bacteria</taxon>
        <taxon>Pseudomonadati</taxon>
        <taxon>Pseudomonadota</taxon>
        <taxon>Alphaproteobacteria</taxon>
        <taxon>Sphingomonadales</taxon>
        <taxon>Erythrobacteraceae</taxon>
        <taxon>Altererythrobacter</taxon>
    </lineage>
</organism>